<dbReference type="AlphaFoldDB" id="A0A1F6D4V4"/>
<accession>A0A1F6D4V4</accession>
<dbReference type="PANTHER" id="PTHR42307">
    <property type="entry name" value="PUP DEAMIDASE/DEPUPYLASE"/>
    <property type="match status" value="1"/>
</dbReference>
<dbReference type="PANTHER" id="PTHR42307:SF3">
    <property type="entry name" value="PUP--PROTEIN LIGASE"/>
    <property type="match status" value="1"/>
</dbReference>
<dbReference type="GO" id="GO:0010498">
    <property type="term" value="P:proteasomal protein catabolic process"/>
    <property type="evidence" value="ECO:0007669"/>
    <property type="project" value="InterPro"/>
</dbReference>
<evidence type="ECO:0008006" key="3">
    <source>
        <dbReference type="Google" id="ProtNLM"/>
    </source>
</evidence>
<gene>
    <name evidence="1" type="ORF">A3F84_19505</name>
</gene>
<organism evidence="1 2">
    <name type="scientific">Handelsmanbacteria sp. (strain RIFCSPLOWO2_12_FULL_64_10)</name>
    <dbReference type="NCBI Taxonomy" id="1817868"/>
    <lineage>
        <taxon>Bacteria</taxon>
        <taxon>Candidatus Handelsmaniibacteriota</taxon>
    </lineage>
</organism>
<dbReference type="GO" id="GO:0019941">
    <property type="term" value="P:modification-dependent protein catabolic process"/>
    <property type="evidence" value="ECO:0007669"/>
    <property type="project" value="InterPro"/>
</dbReference>
<comment type="caution">
    <text evidence="1">The sequence shown here is derived from an EMBL/GenBank/DDBJ whole genome shotgun (WGS) entry which is preliminary data.</text>
</comment>
<evidence type="ECO:0000313" key="2">
    <source>
        <dbReference type="Proteomes" id="UP000178606"/>
    </source>
</evidence>
<proteinExistence type="predicted"/>
<name>A0A1F6D4V4_HANXR</name>
<dbReference type="Proteomes" id="UP000178606">
    <property type="component" value="Unassembled WGS sequence"/>
</dbReference>
<dbReference type="GO" id="GO:0005524">
    <property type="term" value="F:ATP binding"/>
    <property type="evidence" value="ECO:0007669"/>
    <property type="project" value="TreeGrafter"/>
</dbReference>
<dbReference type="EMBL" id="MFKF01000031">
    <property type="protein sequence ID" value="OGG56473.1"/>
    <property type="molecule type" value="Genomic_DNA"/>
</dbReference>
<protein>
    <recommendedName>
        <fullName evidence="3">Pup--protein ligase</fullName>
    </recommendedName>
</protein>
<dbReference type="GO" id="GO:0070490">
    <property type="term" value="P:protein pupylation"/>
    <property type="evidence" value="ECO:0007669"/>
    <property type="project" value="TreeGrafter"/>
</dbReference>
<evidence type="ECO:0000313" key="1">
    <source>
        <dbReference type="EMBL" id="OGG56473.1"/>
    </source>
</evidence>
<dbReference type="Pfam" id="PF03136">
    <property type="entry name" value="Pup_ligase"/>
    <property type="match status" value="1"/>
</dbReference>
<reference evidence="1 2" key="1">
    <citation type="journal article" date="2016" name="Nat. Commun.">
        <title>Thousands of microbial genomes shed light on interconnected biogeochemical processes in an aquifer system.</title>
        <authorList>
            <person name="Anantharaman K."/>
            <person name="Brown C.T."/>
            <person name="Hug L.A."/>
            <person name="Sharon I."/>
            <person name="Castelle C.J."/>
            <person name="Probst A.J."/>
            <person name="Thomas B.C."/>
            <person name="Singh A."/>
            <person name="Wilkins M.J."/>
            <person name="Karaoz U."/>
            <person name="Brodie E.L."/>
            <person name="Williams K.H."/>
            <person name="Hubbard S.S."/>
            <person name="Banfield J.F."/>
        </authorList>
    </citation>
    <scope>NUCLEOTIDE SEQUENCE [LARGE SCALE GENOMIC DNA]</scope>
    <source>
        <strain evidence="2">RIFCSPLOWO2_12_FULL_64_10</strain>
    </source>
</reference>
<sequence>MRNRIFGLETEYGCLAPDREGFISPDSISMKVKNHIFHTDRCGIVDIHYRGRDEPPGNGGFLFNAGRVYIDMGHIEYTTPECTGLFDVVAFDKAGERIFQSALRQLGLSGEAAFFKNNIDHFTGATFGCHENYLIRRNVPFSTLVIPALLPFLVTRQIFCGAGRVGSYDDSFYYYSRDEREERERQDPISFQISQRADHIVTETYQWIQFSRAIINTRDEPLADHSKYRRLHLLVGDSNMSEYATALKVGTTALVLSLIERKVFPRDVLLKDSVWALNQISRDPEFSWIVERHSGGTISAVDVQRRYLELAYRHLDDRDEDVEWVLDAWESTLDDLERDPMSLADRVDWVAKKYLLEAFREAEDLSWDDPWLQSLDLEYHNIDIDRGLYYDLERRGTVRRTLTDKQIDRAMVTPPQDTRARARAEVVKKLTEHQVRYIVDWDQIYLENERALNLRDPFDTYEQETAAFISDMSPFSLPWIRKERQ</sequence>
<dbReference type="InterPro" id="IPR004347">
    <property type="entry name" value="Pup_ligase/deamidase"/>
</dbReference>